<reference evidence="3" key="1">
    <citation type="submission" date="2022-11" db="EMBL/GenBank/DDBJ databases">
        <authorList>
            <person name="Petersen C."/>
        </authorList>
    </citation>
    <scope>NUCLEOTIDE SEQUENCE</scope>
    <source>
        <strain evidence="3">IBT 21917</strain>
    </source>
</reference>
<dbReference type="Pfam" id="PF00069">
    <property type="entry name" value="Pkinase"/>
    <property type="match status" value="1"/>
</dbReference>
<dbReference type="GO" id="GO:0005524">
    <property type="term" value="F:ATP binding"/>
    <property type="evidence" value="ECO:0007669"/>
    <property type="project" value="InterPro"/>
</dbReference>
<name>A0A9W9HSR1_9EURO</name>
<feature type="domain" description="Protein kinase" evidence="2">
    <location>
        <begin position="96"/>
        <end position="212"/>
    </location>
</feature>
<dbReference type="InterPro" id="IPR011009">
    <property type="entry name" value="Kinase-like_dom_sf"/>
</dbReference>
<gene>
    <name evidence="3" type="ORF">N7492_008278</name>
</gene>
<comment type="caution">
    <text evidence="3">The sequence shown here is derived from an EMBL/GenBank/DDBJ whole genome shotgun (WGS) entry which is preliminary data.</text>
</comment>
<evidence type="ECO:0000313" key="3">
    <source>
        <dbReference type="EMBL" id="KAJ5155475.1"/>
    </source>
</evidence>
<dbReference type="OrthoDB" id="4062651at2759"/>
<protein>
    <recommendedName>
        <fullName evidence="2">Protein kinase domain-containing protein</fullName>
    </recommendedName>
</protein>
<feature type="compositionally biased region" description="Basic and acidic residues" evidence="1">
    <location>
        <begin position="44"/>
        <end position="61"/>
    </location>
</feature>
<accession>A0A9W9HSR1</accession>
<dbReference type="SUPFAM" id="SSF56112">
    <property type="entry name" value="Protein kinase-like (PK-like)"/>
    <property type="match status" value="1"/>
</dbReference>
<reference evidence="3" key="2">
    <citation type="journal article" date="2023" name="IMA Fungus">
        <title>Comparative genomic study of the Penicillium genus elucidates a diverse pangenome and 15 lateral gene transfer events.</title>
        <authorList>
            <person name="Petersen C."/>
            <person name="Sorensen T."/>
            <person name="Nielsen M.R."/>
            <person name="Sondergaard T.E."/>
            <person name="Sorensen J.L."/>
            <person name="Fitzpatrick D.A."/>
            <person name="Frisvad J.C."/>
            <person name="Nielsen K.L."/>
        </authorList>
    </citation>
    <scope>NUCLEOTIDE SEQUENCE</scope>
    <source>
        <strain evidence="3">IBT 21917</strain>
    </source>
</reference>
<keyword evidence="4" id="KW-1185">Reference proteome</keyword>
<organism evidence="3 4">
    <name type="scientific">Penicillium capsulatum</name>
    <dbReference type="NCBI Taxonomy" id="69766"/>
    <lineage>
        <taxon>Eukaryota</taxon>
        <taxon>Fungi</taxon>
        <taxon>Dikarya</taxon>
        <taxon>Ascomycota</taxon>
        <taxon>Pezizomycotina</taxon>
        <taxon>Eurotiomycetes</taxon>
        <taxon>Eurotiomycetidae</taxon>
        <taxon>Eurotiales</taxon>
        <taxon>Aspergillaceae</taxon>
        <taxon>Penicillium</taxon>
    </lineage>
</organism>
<proteinExistence type="predicted"/>
<dbReference type="GO" id="GO:0004672">
    <property type="term" value="F:protein kinase activity"/>
    <property type="evidence" value="ECO:0007669"/>
    <property type="project" value="InterPro"/>
</dbReference>
<dbReference type="InterPro" id="IPR000719">
    <property type="entry name" value="Prot_kinase_dom"/>
</dbReference>
<dbReference type="AlphaFoldDB" id="A0A9W9HSR1"/>
<evidence type="ECO:0000256" key="1">
    <source>
        <dbReference type="SAM" id="MobiDB-lite"/>
    </source>
</evidence>
<sequence length="308" mass="33952">MARPVTQISTEEIGGPGLSPPAPVPRQTESQPLGTHNLKKGVKRRSDQDLSKNVLGDHGRDNRRGEVLVGLSAAIQRGCPWDTLKDLFTCDLAGPVSLAVHKEDPRKVIAVRSFSRDKADTWLQVLRKTKHPNVTSAREIFKDHGMTYFIVDDLPLTLKHVVACDIFPSELQLASILVQVLDGLSHLLESGFEHESLTCSNILLGQDGIIQIGMCANHLDTSCSRSPTAALEHCFERQPNQSQAKPLRALTNITTLLMQKYLKPDGVIGIDSTRWQSDPLGFLSATASVATIQELRKVRYPTEIRALE</sequence>
<feature type="compositionally biased region" description="Polar residues" evidence="1">
    <location>
        <begin position="1"/>
        <end position="10"/>
    </location>
</feature>
<dbReference type="EMBL" id="JAPQKO010000006">
    <property type="protein sequence ID" value="KAJ5155475.1"/>
    <property type="molecule type" value="Genomic_DNA"/>
</dbReference>
<evidence type="ECO:0000259" key="2">
    <source>
        <dbReference type="Pfam" id="PF00069"/>
    </source>
</evidence>
<feature type="region of interest" description="Disordered" evidence="1">
    <location>
        <begin position="1"/>
        <end position="61"/>
    </location>
</feature>
<dbReference type="Proteomes" id="UP001146351">
    <property type="component" value="Unassembled WGS sequence"/>
</dbReference>
<evidence type="ECO:0000313" key="4">
    <source>
        <dbReference type="Proteomes" id="UP001146351"/>
    </source>
</evidence>
<dbReference type="Gene3D" id="1.10.510.10">
    <property type="entry name" value="Transferase(Phosphotransferase) domain 1"/>
    <property type="match status" value="1"/>
</dbReference>